<protein>
    <submittedName>
        <fullName evidence="2">Unannotated protein</fullName>
    </submittedName>
</protein>
<dbReference type="EMBL" id="CAFAAG010000096">
    <property type="protein sequence ID" value="CAB4798243.1"/>
    <property type="molecule type" value="Genomic_DNA"/>
</dbReference>
<sequence length="241" mass="26695">MALNDLQQLLKLPHFPLRIECYDMAHLHGTDYVGSMVVLEDGLPAKTEYRRFKIKDVPGNDDYAAMREVLMRRLSAYKKERDLPISERGSKPGKFAYPPQLILVDGGKGQLGVAIDVVKELGLENEIPVASLAKRLEEVFVPNSSIPIDVPRGSEALFMLQVIRDEAHRFANTFHRQLRGKRMKVSGLDGIAGLGAARKEKLMQAFGSMKSLREASADEILAQSGLPQAVSQAVFTALHQS</sequence>
<dbReference type="GO" id="GO:0009381">
    <property type="term" value="F:excinuclease ABC activity"/>
    <property type="evidence" value="ECO:0007669"/>
    <property type="project" value="InterPro"/>
</dbReference>
<dbReference type="Gene3D" id="1.10.150.20">
    <property type="entry name" value="5' to 3' exonuclease, C-terminal subdomain"/>
    <property type="match status" value="1"/>
</dbReference>
<organism evidence="2">
    <name type="scientific">freshwater metagenome</name>
    <dbReference type="NCBI Taxonomy" id="449393"/>
    <lineage>
        <taxon>unclassified sequences</taxon>
        <taxon>metagenomes</taxon>
        <taxon>ecological metagenomes</taxon>
    </lineage>
</organism>
<dbReference type="InterPro" id="IPR001162">
    <property type="entry name" value="UvrC_RNase_H_dom"/>
</dbReference>
<evidence type="ECO:0000313" key="2">
    <source>
        <dbReference type="EMBL" id="CAB4798243.1"/>
    </source>
</evidence>
<name>A0A6J6XQY0_9ZZZZ</name>
<accession>A0A6J6XQY0</accession>
<reference evidence="2" key="1">
    <citation type="submission" date="2020-05" db="EMBL/GenBank/DDBJ databases">
        <authorList>
            <person name="Chiriac C."/>
            <person name="Salcher M."/>
            <person name="Ghai R."/>
            <person name="Kavagutti S V."/>
        </authorList>
    </citation>
    <scope>NUCLEOTIDE SEQUENCE</scope>
</reference>
<dbReference type="SUPFAM" id="SSF47781">
    <property type="entry name" value="RuvA domain 2-like"/>
    <property type="match status" value="1"/>
</dbReference>
<dbReference type="InterPro" id="IPR038476">
    <property type="entry name" value="UvrC_RNase_H_dom_sf"/>
</dbReference>
<dbReference type="InterPro" id="IPR050066">
    <property type="entry name" value="UvrABC_protein_C"/>
</dbReference>
<dbReference type="PROSITE" id="PS50165">
    <property type="entry name" value="UVRC"/>
    <property type="match status" value="1"/>
</dbReference>
<feature type="domain" description="UvrC family homology region profile" evidence="1">
    <location>
        <begin position="3"/>
        <end position="118"/>
    </location>
</feature>
<dbReference type="PANTHER" id="PTHR30562:SF1">
    <property type="entry name" value="UVRABC SYSTEM PROTEIN C"/>
    <property type="match status" value="1"/>
</dbReference>
<dbReference type="Pfam" id="PF08459">
    <property type="entry name" value="UvrC_RNaseH_dom"/>
    <property type="match status" value="1"/>
</dbReference>
<gene>
    <name evidence="2" type="ORF">UFOPK2975_01103</name>
</gene>
<dbReference type="PANTHER" id="PTHR30562">
    <property type="entry name" value="UVRC/OXIDOREDUCTASE"/>
    <property type="match status" value="1"/>
</dbReference>
<dbReference type="InterPro" id="IPR010994">
    <property type="entry name" value="RuvA_2-like"/>
</dbReference>
<evidence type="ECO:0000259" key="1">
    <source>
        <dbReference type="PROSITE" id="PS50165"/>
    </source>
</evidence>
<dbReference type="Gene3D" id="3.30.420.340">
    <property type="entry name" value="UvrC, RNAse H endonuclease domain"/>
    <property type="match status" value="1"/>
</dbReference>
<proteinExistence type="predicted"/>
<dbReference type="AlphaFoldDB" id="A0A6J6XQY0"/>
<dbReference type="GO" id="GO:0006974">
    <property type="term" value="P:DNA damage response"/>
    <property type="evidence" value="ECO:0007669"/>
    <property type="project" value="TreeGrafter"/>
</dbReference>
<dbReference type="GO" id="GO:0009380">
    <property type="term" value="C:excinuclease repair complex"/>
    <property type="evidence" value="ECO:0007669"/>
    <property type="project" value="TreeGrafter"/>
</dbReference>